<gene>
    <name evidence="2" type="primary">GIP</name>
    <name evidence="2" type="ORF">SNEC2469_LOCUS30264</name>
</gene>
<name>A0A813BF94_9DINO</name>
<keyword evidence="1" id="KW-0175">Coiled coil</keyword>
<feature type="non-terminal residue" evidence="2">
    <location>
        <position position="1"/>
    </location>
</feature>
<evidence type="ECO:0000256" key="1">
    <source>
        <dbReference type="SAM" id="Coils"/>
    </source>
</evidence>
<protein>
    <submittedName>
        <fullName evidence="2">GIP protein</fullName>
    </submittedName>
</protein>
<dbReference type="EMBL" id="CAJNJA010070142">
    <property type="protein sequence ID" value="CAE7900130.1"/>
    <property type="molecule type" value="Genomic_DNA"/>
</dbReference>
<proteinExistence type="predicted"/>
<dbReference type="Proteomes" id="UP000601435">
    <property type="component" value="Unassembled WGS sequence"/>
</dbReference>
<sequence length="366" mass="40213">ATADEFSKAPKDPKMIQHALQVSKQMVDLVNEVKSSDKAIQQSLAKTGDPLVYDDGSINRSDIPDPGEEVGRLAEGIAKLARKRGDDKMLKKTEGKIVEHMVAVEKMVDGAKEAEEVGVDPRDMLADEPENDTAALVESFSTDAAGTDTDDEAPVAESWEIDEMDVDSMDAFTRAKICELLPSLRCDACGENASTLQEYRDCVGHEVVLFQESRKLKAKQEQYRQQLDETVQRAKKMKNLKSKGMLAAHDALQIWGIHRNWARWTSDPTWPLDALKGEPAKAGWQSFSTDSQVILDTHVAEFQNGAVDIAKEEAAASGDTLYAAHLDDHVGEAMEIQAGGEGASTHRQHLMLEFAPKIDRTPLSIA</sequence>
<feature type="coiled-coil region" evidence="1">
    <location>
        <begin position="213"/>
        <end position="240"/>
    </location>
</feature>
<keyword evidence="3" id="KW-1185">Reference proteome</keyword>
<reference evidence="2" key="1">
    <citation type="submission" date="2021-02" db="EMBL/GenBank/DDBJ databases">
        <authorList>
            <person name="Dougan E. K."/>
            <person name="Rhodes N."/>
            <person name="Thang M."/>
            <person name="Chan C."/>
        </authorList>
    </citation>
    <scope>NUCLEOTIDE SEQUENCE</scope>
</reference>
<comment type="caution">
    <text evidence="2">The sequence shown here is derived from an EMBL/GenBank/DDBJ whole genome shotgun (WGS) entry which is preliminary data.</text>
</comment>
<accession>A0A813BF94</accession>
<organism evidence="2 3">
    <name type="scientific">Symbiodinium necroappetens</name>
    <dbReference type="NCBI Taxonomy" id="1628268"/>
    <lineage>
        <taxon>Eukaryota</taxon>
        <taxon>Sar</taxon>
        <taxon>Alveolata</taxon>
        <taxon>Dinophyceae</taxon>
        <taxon>Suessiales</taxon>
        <taxon>Symbiodiniaceae</taxon>
        <taxon>Symbiodinium</taxon>
    </lineage>
</organism>
<evidence type="ECO:0000313" key="2">
    <source>
        <dbReference type="EMBL" id="CAE7900130.1"/>
    </source>
</evidence>
<dbReference type="AlphaFoldDB" id="A0A813BF94"/>
<dbReference type="OrthoDB" id="428270at2759"/>
<evidence type="ECO:0000313" key="3">
    <source>
        <dbReference type="Proteomes" id="UP000601435"/>
    </source>
</evidence>